<feature type="signal peptide" evidence="4">
    <location>
        <begin position="1"/>
        <end position="37"/>
    </location>
</feature>
<dbReference type="NCBIfam" id="NF008185">
    <property type="entry name" value="PRK10936.1"/>
    <property type="match status" value="1"/>
</dbReference>
<dbReference type="InterPro" id="IPR025997">
    <property type="entry name" value="SBP_2_dom"/>
</dbReference>
<dbReference type="EMBL" id="FNEK01000080">
    <property type="protein sequence ID" value="SDL34745.1"/>
    <property type="molecule type" value="Genomic_DNA"/>
</dbReference>
<dbReference type="PANTHER" id="PTHR46847">
    <property type="entry name" value="D-ALLOSE-BINDING PERIPLASMIC PROTEIN-RELATED"/>
    <property type="match status" value="1"/>
</dbReference>
<dbReference type="Pfam" id="PF13407">
    <property type="entry name" value="Peripla_BP_4"/>
    <property type="match status" value="1"/>
</dbReference>
<protein>
    <submittedName>
        <fullName evidence="6">Monosaccharide ABC transporter substrate-binding protein, CUT2 family</fullName>
    </submittedName>
</protein>
<dbReference type="PROSITE" id="PS51257">
    <property type="entry name" value="PROKAR_LIPOPROTEIN"/>
    <property type="match status" value="1"/>
</dbReference>
<evidence type="ECO:0000313" key="7">
    <source>
        <dbReference type="Proteomes" id="UP000199382"/>
    </source>
</evidence>
<evidence type="ECO:0000259" key="5">
    <source>
        <dbReference type="Pfam" id="PF13407"/>
    </source>
</evidence>
<proteinExistence type="inferred from homology"/>
<gene>
    <name evidence="6" type="ORF">SAMN04488026_10802</name>
</gene>
<dbReference type="PANTHER" id="PTHR46847:SF1">
    <property type="entry name" value="D-ALLOSE-BINDING PERIPLASMIC PROTEIN-RELATED"/>
    <property type="match status" value="1"/>
</dbReference>
<dbReference type="GO" id="GO:0030313">
    <property type="term" value="C:cell envelope"/>
    <property type="evidence" value="ECO:0007669"/>
    <property type="project" value="UniProtKB-SubCell"/>
</dbReference>
<dbReference type="RefSeq" id="WP_170844732.1">
    <property type="nucleotide sequence ID" value="NZ_FNEK01000080.1"/>
</dbReference>
<dbReference type="InterPro" id="IPR028082">
    <property type="entry name" value="Peripla_BP_I"/>
</dbReference>
<dbReference type="Proteomes" id="UP000199382">
    <property type="component" value="Unassembled WGS sequence"/>
</dbReference>
<evidence type="ECO:0000313" key="6">
    <source>
        <dbReference type="EMBL" id="SDL34745.1"/>
    </source>
</evidence>
<comment type="subcellular location">
    <subcellularLocation>
        <location evidence="1">Cell envelope</location>
    </subcellularLocation>
</comment>
<sequence length="347" mass="36400">MKVNTLKSCVSKLVRHMGGTYAALVACAILGSAGSGAHPSLAQAAPGSPDGAIRICIVVPHFKDEYWLSVAYGLQLEAKRTGAELWTFESGGYHALARQLELLDVCRERQAEAILLGAVSANDPKILSAVASLSETIPVLALVNELRSPSLAGAVGVNWQEMGGHIGAFLFDRHPAGTEPATAVLISGPAKSGWAPLVETGLLAAIEGSAVRVVDIRRADTGLREQMREVEDALADHPEVDYVIGTAPAVEAAMGLLNGSAQADRPALVATYISHSIRRGMGNGSVLAVPFDNPILQGQLGVRMAIDATRGRTWTELVGPEIKLLVASEVPNQQISLSPAGFLPTIE</sequence>
<feature type="domain" description="Periplasmic binding protein" evidence="5">
    <location>
        <begin position="55"/>
        <end position="312"/>
    </location>
</feature>
<name>A0A1G9JC08_9RHOB</name>
<dbReference type="STRING" id="571298.SAMN04488026_10802"/>
<evidence type="ECO:0000256" key="3">
    <source>
        <dbReference type="ARBA" id="ARBA00022729"/>
    </source>
</evidence>
<reference evidence="6 7" key="1">
    <citation type="submission" date="2016-10" db="EMBL/GenBank/DDBJ databases">
        <authorList>
            <person name="de Groot N.N."/>
        </authorList>
    </citation>
    <scope>NUCLEOTIDE SEQUENCE [LARGE SCALE GENOMIC DNA]</scope>
    <source>
        <strain evidence="6 7">DSM 25294</strain>
    </source>
</reference>
<accession>A0A1G9JC08</accession>
<dbReference type="Gene3D" id="3.40.50.2300">
    <property type="match status" value="2"/>
</dbReference>
<dbReference type="AlphaFoldDB" id="A0A1G9JC08"/>
<dbReference type="GO" id="GO:0030246">
    <property type="term" value="F:carbohydrate binding"/>
    <property type="evidence" value="ECO:0007669"/>
    <property type="project" value="UniProtKB-ARBA"/>
</dbReference>
<keyword evidence="3 4" id="KW-0732">Signal</keyword>
<evidence type="ECO:0000256" key="2">
    <source>
        <dbReference type="ARBA" id="ARBA00007639"/>
    </source>
</evidence>
<organism evidence="6 7">
    <name type="scientific">Aliiruegeria lutimaris</name>
    <dbReference type="NCBI Taxonomy" id="571298"/>
    <lineage>
        <taxon>Bacteria</taxon>
        <taxon>Pseudomonadati</taxon>
        <taxon>Pseudomonadota</taxon>
        <taxon>Alphaproteobacteria</taxon>
        <taxon>Rhodobacterales</taxon>
        <taxon>Roseobacteraceae</taxon>
        <taxon>Aliiruegeria</taxon>
    </lineage>
</organism>
<dbReference type="SUPFAM" id="SSF53822">
    <property type="entry name" value="Periplasmic binding protein-like I"/>
    <property type="match status" value="1"/>
</dbReference>
<evidence type="ECO:0000256" key="1">
    <source>
        <dbReference type="ARBA" id="ARBA00004196"/>
    </source>
</evidence>
<comment type="similarity">
    <text evidence="2">Belongs to the bacterial solute-binding protein 2 family.</text>
</comment>
<evidence type="ECO:0000256" key="4">
    <source>
        <dbReference type="SAM" id="SignalP"/>
    </source>
</evidence>
<dbReference type="CDD" id="cd06306">
    <property type="entry name" value="PBP1_TorT-like"/>
    <property type="match status" value="1"/>
</dbReference>
<feature type="chain" id="PRO_5011540853" evidence="4">
    <location>
        <begin position="38"/>
        <end position="347"/>
    </location>
</feature>
<keyword evidence="7" id="KW-1185">Reference proteome</keyword>